<sequence>MKIIKNDTYISTPDKLRKAIQHFSVEDKIQAQDLDPYNSIEGEVTAIKTTGTCSQQYSINNKLFVENDVEFYVNREGSWSWKTTESLLVGDYLLTDHSKLERIDQLSHLDTVLEGCILTSDSNFYAGGYLVK</sequence>
<protein>
    <submittedName>
        <fullName evidence="1">Uncharacterized protein</fullName>
    </submittedName>
</protein>
<name>A0A218MLH4_9VIRU</name>
<accession>A0A218MLH4</accession>
<dbReference type="EMBL" id="KY052815">
    <property type="protein sequence ID" value="ASF00140.1"/>
    <property type="molecule type" value="Genomic_DNA"/>
</dbReference>
<proteinExistence type="predicted"/>
<organism evidence="1">
    <name type="scientific">uncultured virus</name>
    <dbReference type="NCBI Taxonomy" id="340016"/>
    <lineage>
        <taxon>Viruses</taxon>
        <taxon>environmental samples</taxon>
    </lineage>
</organism>
<reference evidence="1" key="1">
    <citation type="submission" date="2016-10" db="EMBL/GenBank/DDBJ databases">
        <authorList>
            <person name="Varghese N."/>
        </authorList>
    </citation>
    <scope>NUCLEOTIDE SEQUENCE</scope>
</reference>
<evidence type="ECO:0000313" key="1">
    <source>
        <dbReference type="EMBL" id="ASF00140.1"/>
    </source>
</evidence>
<dbReference type="Gene3D" id="2.170.16.10">
    <property type="entry name" value="Hedgehog/Intein (Hint) domain"/>
    <property type="match status" value="1"/>
</dbReference>
<reference evidence="1" key="2">
    <citation type="journal article" date="2017" name="Nat. Commun.">
        <title>Single-virus genomics reveals hidden cosmopolitan and abundant viruses.</title>
        <authorList>
            <person name="Martinez-Hernandez F."/>
            <person name="Fornas O."/>
            <person name="Lluesma Gomez M."/>
            <person name="Bolduc B."/>
            <person name="de la Cruz Pena M.J."/>
            <person name="Martinez J.M."/>
            <person name="Anton J."/>
            <person name="Gasol J.M."/>
            <person name="Rosselli R."/>
            <person name="Rodriguez-Valera F."/>
            <person name="Sullivan M.B."/>
            <person name="Acinas S.G."/>
            <person name="Martinez-Garcia M."/>
        </authorList>
    </citation>
    <scope>NUCLEOTIDE SEQUENCE</scope>
</reference>